<dbReference type="InterPro" id="IPR003441">
    <property type="entry name" value="NAC-dom"/>
</dbReference>
<dbReference type="Gene3D" id="2.170.150.80">
    <property type="entry name" value="NAC domain"/>
    <property type="match status" value="1"/>
</dbReference>
<keyword evidence="9" id="KW-1185">Reference proteome</keyword>
<dbReference type="GO" id="GO:0009090">
    <property type="term" value="P:homoserine biosynthetic process"/>
    <property type="evidence" value="ECO:0000318"/>
    <property type="project" value="GO_Central"/>
</dbReference>
<reference evidence="8" key="3">
    <citation type="submission" date="2022-01" db="UniProtKB">
        <authorList>
            <consortium name="EnsemblPlants"/>
        </authorList>
    </citation>
    <scope>IDENTIFICATION</scope>
    <source>
        <strain evidence="8">subsp. vulgare</strain>
    </source>
</reference>
<reference evidence="8" key="2">
    <citation type="submission" date="2020-10" db="EMBL/GenBank/DDBJ databases">
        <authorList>
            <person name="Scholz U."/>
            <person name="Mascher M."/>
            <person name="Fiebig A."/>
        </authorList>
    </citation>
    <scope>NUCLEOTIDE SEQUENCE [LARGE SCALE GENOMIC DNA]</scope>
    <source>
        <strain evidence="8">cv. Morex</strain>
    </source>
</reference>
<dbReference type="InterPro" id="IPR045865">
    <property type="entry name" value="ACT-like_dom_sf"/>
</dbReference>
<dbReference type="SMR" id="A0A8I6XZU4"/>
<dbReference type="AlphaFoldDB" id="A0A8I6XZU4"/>
<evidence type="ECO:0000256" key="4">
    <source>
        <dbReference type="ARBA" id="ARBA00023163"/>
    </source>
</evidence>
<evidence type="ECO:0000256" key="1">
    <source>
        <dbReference type="ARBA" id="ARBA00010122"/>
    </source>
</evidence>
<proteinExistence type="inferred from homology"/>
<dbReference type="Gene3D" id="3.30.70.260">
    <property type="match status" value="2"/>
</dbReference>
<dbReference type="InterPro" id="IPR001048">
    <property type="entry name" value="Asp/Glu/Uridylate_kinase"/>
</dbReference>
<comment type="similarity">
    <text evidence="1">Belongs to the aspartokinase family.</text>
</comment>
<protein>
    <recommendedName>
        <fullName evidence="7">NAC domain-containing protein</fullName>
    </recommendedName>
</protein>
<dbReference type="GO" id="GO:0003677">
    <property type="term" value="F:DNA binding"/>
    <property type="evidence" value="ECO:0007669"/>
    <property type="project" value="UniProtKB-KW"/>
</dbReference>
<dbReference type="PANTHER" id="PTHR21499:SF60">
    <property type="entry name" value="NAC DOMAIN-CONTAINING PROTEIN"/>
    <property type="match status" value="1"/>
</dbReference>
<reference evidence="9" key="1">
    <citation type="journal article" date="2012" name="Nature">
        <title>A physical, genetic and functional sequence assembly of the barley genome.</title>
        <authorList>
            <consortium name="The International Barley Genome Sequencing Consortium"/>
            <person name="Mayer K.F."/>
            <person name="Waugh R."/>
            <person name="Brown J.W."/>
            <person name="Schulman A."/>
            <person name="Langridge P."/>
            <person name="Platzer M."/>
            <person name="Fincher G.B."/>
            <person name="Muehlbauer G.J."/>
            <person name="Sato K."/>
            <person name="Close T.J."/>
            <person name="Wise R.P."/>
            <person name="Stein N."/>
        </authorList>
    </citation>
    <scope>NUCLEOTIDE SEQUENCE [LARGE SCALE GENOMIC DNA]</scope>
    <source>
        <strain evidence="9">cv. Morex</strain>
    </source>
</reference>
<evidence type="ECO:0000313" key="8">
    <source>
        <dbReference type="EnsemblPlants" id="HORVU.MOREX.r3.5HG0533960.1"/>
    </source>
</evidence>
<evidence type="ECO:0000313" key="9">
    <source>
        <dbReference type="Proteomes" id="UP000011116"/>
    </source>
</evidence>
<dbReference type="EnsemblPlants" id="HORVU.MOREX.r3.5HG0533960.1">
    <property type="protein sequence ID" value="HORVU.MOREX.r3.5HG0533960.1"/>
    <property type="gene ID" value="HORVU.MOREX.r3.5HG0533960"/>
</dbReference>
<dbReference type="SUPFAM" id="SSF101941">
    <property type="entry name" value="NAC domain"/>
    <property type="match status" value="1"/>
</dbReference>
<feature type="region of interest" description="Disordered" evidence="6">
    <location>
        <begin position="210"/>
        <end position="231"/>
    </location>
</feature>
<dbReference type="SUPFAM" id="SSF53633">
    <property type="entry name" value="Carbamate kinase-like"/>
    <property type="match status" value="1"/>
</dbReference>
<evidence type="ECO:0000256" key="2">
    <source>
        <dbReference type="ARBA" id="ARBA00023015"/>
    </source>
</evidence>
<dbReference type="InterPro" id="IPR042199">
    <property type="entry name" value="AsparK_Bifunc_asparK/hSer_DH"/>
</dbReference>
<dbReference type="SUPFAM" id="SSF55021">
    <property type="entry name" value="ACT-like"/>
    <property type="match status" value="2"/>
</dbReference>
<keyword evidence="3" id="KW-0238">DNA-binding</keyword>
<dbReference type="Gramene" id="HORVU.MOREX.r3.5HG0533960.1">
    <property type="protein sequence ID" value="HORVU.MOREX.r3.5HG0533960.1"/>
    <property type="gene ID" value="HORVU.MOREX.r3.5HG0533960"/>
</dbReference>
<keyword evidence="4" id="KW-0804">Transcription</keyword>
<dbReference type="PROSITE" id="PS51005">
    <property type="entry name" value="NAC"/>
    <property type="match status" value="1"/>
</dbReference>
<dbReference type="GO" id="GO:0006355">
    <property type="term" value="P:regulation of DNA-templated transcription"/>
    <property type="evidence" value="ECO:0007669"/>
    <property type="project" value="InterPro"/>
</dbReference>
<evidence type="ECO:0000256" key="3">
    <source>
        <dbReference type="ARBA" id="ARBA00023125"/>
    </source>
</evidence>
<evidence type="ECO:0000256" key="6">
    <source>
        <dbReference type="SAM" id="MobiDB-lite"/>
    </source>
</evidence>
<keyword evidence="2" id="KW-0805">Transcription regulation</keyword>
<feature type="region of interest" description="Disordered" evidence="6">
    <location>
        <begin position="687"/>
        <end position="766"/>
    </location>
</feature>
<dbReference type="Pfam" id="PF00696">
    <property type="entry name" value="AA_kinase"/>
    <property type="match status" value="1"/>
</dbReference>
<dbReference type="PANTHER" id="PTHR21499">
    <property type="entry name" value="ASPARTATE KINASE"/>
    <property type="match status" value="1"/>
</dbReference>
<dbReference type="Gene3D" id="1.20.120.1320">
    <property type="entry name" value="Aspartokinase, catalytic domain"/>
    <property type="match status" value="1"/>
</dbReference>
<accession>A0A8I6XZU4</accession>
<dbReference type="Gene3D" id="3.40.1160.10">
    <property type="entry name" value="Acetylglutamate kinase-like"/>
    <property type="match status" value="1"/>
</dbReference>
<dbReference type="Gramene" id="HORVU.MOREX.r2.5HG0444190.1">
    <property type="protein sequence ID" value="HORVU.MOREX.r2.5HG0444190.1"/>
    <property type="gene ID" value="HORVU.MOREX.r2.5HG0444190"/>
</dbReference>
<keyword evidence="5" id="KW-0539">Nucleus</keyword>
<dbReference type="InterPro" id="IPR036093">
    <property type="entry name" value="NAC_dom_sf"/>
</dbReference>
<dbReference type="Proteomes" id="UP000011116">
    <property type="component" value="Chromosome 5H"/>
</dbReference>
<feature type="domain" description="NAC" evidence="7">
    <location>
        <begin position="1"/>
        <end position="162"/>
    </location>
</feature>
<evidence type="ECO:0000256" key="5">
    <source>
        <dbReference type="ARBA" id="ARBA00023242"/>
    </source>
</evidence>
<dbReference type="GO" id="GO:0004072">
    <property type="term" value="F:aspartate kinase activity"/>
    <property type="evidence" value="ECO:0000318"/>
    <property type="project" value="GO_Central"/>
</dbReference>
<feature type="region of interest" description="Disordered" evidence="6">
    <location>
        <begin position="169"/>
        <end position="196"/>
    </location>
</feature>
<evidence type="ECO:0000259" key="7">
    <source>
        <dbReference type="PROSITE" id="PS51005"/>
    </source>
</evidence>
<feature type="compositionally biased region" description="Basic and acidic residues" evidence="6">
    <location>
        <begin position="688"/>
        <end position="719"/>
    </location>
</feature>
<name>A0A8I6XZU4_HORVV</name>
<organism evidence="8 9">
    <name type="scientific">Hordeum vulgare subsp. vulgare</name>
    <name type="common">Domesticated barley</name>
    <dbReference type="NCBI Taxonomy" id="112509"/>
    <lineage>
        <taxon>Eukaryota</taxon>
        <taxon>Viridiplantae</taxon>
        <taxon>Streptophyta</taxon>
        <taxon>Embryophyta</taxon>
        <taxon>Tracheophyta</taxon>
        <taxon>Spermatophyta</taxon>
        <taxon>Magnoliopsida</taxon>
        <taxon>Liliopsida</taxon>
        <taxon>Poales</taxon>
        <taxon>Poaceae</taxon>
        <taxon>BOP clade</taxon>
        <taxon>Pooideae</taxon>
        <taxon>Triticodae</taxon>
        <taxon>Triticeae</taxon>
        <taxon>Hordeinae</taxon>
        <taxon>Hordeum</taxon>
    </lineage>
</organism>
<sequence>MLAPGDDLDLVRLLRHRVATGEPFAAGSSIREADVCSAPPADLTRDHGLGMDLGEGKGKAYFFCSPANYTVHPGVRRRKRKVDSSADAGGPCFWHPEAGQVPILDPDKKSVGAHKRKLSYVCKIKNPPGSTKAHRNQSLGWIMVEIGLEQQQQLVLCKVYESHRPRSGAEASTTEACGGRTCPAPPPAAATPAPSCDYQATERKTRPLEYDHHFPGPGVGRKPPPSFKHARRCGNTSGVAIRMKAAPVAAVTVVMKFGGSLTQSADKMKEMAKLVRSLPEGGGESPVVVLSAMGNTTNNLLLAARKALSCHHQEVSEISELVDTKELHFSSSALLCFALLCSALLCSALLRVIDDLGLHSSIVSGSLDELENIFRTIAFMTEMTARTRDYLVSFGEHMSTRIFSAYLNKLGEGVRQEWESYAVNTCGRGGSDLTMTTIGRDLKSKEIQVWKDVDGVLTCDPKVYANAIPRPYLTFDEAAELGLFDGQSMQLAMEGGIQVTVKNLCNPQAPGTLITKTRDMSKSVLTSIVSRSNITVLNIESTRMLGHSVFVATSFSTFGNFSISVDCVAISEGRISLIVVPTKLSSHELIQLELDNVVEELEKFAVVHRQRGRSVISLTGGTHTSQTILVKALNVLQSITVEVQKFSQGSSKVIKVSFVVDDCEVKHCVQALHSAFFEEGFVSAASSGDKRKADGDHPEALQRMDTDRSSGVEETEHRAFSYKATNPTEDDSGNLDCVKTTGGHQLDPEQPSNIDDYPGPPIGGDNGGYQTDMTCLGSGLEDFFDENDCRFLDGTLINHSVDTDLSWSPMAEL</sequence>
<dbReference type="GO" id="GO:0005829">
    <property type="term" value="C:cytosol"/>
    <property type="evidence" value="ECO:0000318"/>
    <property type="project" value="GO_Central"/>
</dbReference>
<dbReference type="InterPro" id="IPR036393">
    <property type="entry name" value="AceGlu_kinase-like_sf"/>
</dbReference>
<dbReference type="Pfam" id="PF02365">
    <property type="entry name" value="NAM"/>
    <property type="match status" value="1"/>
</dbReference>